<dbReference type="Proteomes" id="UP000298595">
    <property type="component" value="Plasmid p5"/>
</dbReference>
<name>A0A4D8PTT0_9PROT</name>
<evidence type="ECO:0000313" key="1">
    <source>
        <dbReference type="EMBL" id="QCO00198.1"/>
    </source>
</evidence>
<dbReference type="AlphaFoldDB" id="A0A4D8PTT0"/>
<accession>A0A4D8PTT0</accession>
<dbReference type="KEGG" id="aare:D3093_33685"/>
<dbReference type="EMBL" id="CP032326">
    <property type="protein sequence ID" value="QCO00198.1"/>
    <property type="molecule type" value="Genomic_DNA"/>
</dbReference>
<keyword evidence="1" id="KW-0614">Plasmid</keyword>
<reference evidence="1 2" key="1">
    <citation type="submission" date="2018-09" db="EMBL/GenBank/DDBJ databases">
        <title>Whole genome based analysis of evolution and adaptive divergence in Indian and Brazilian strains of Azospirillum brasilense.</title>
        <authorList>
            <person name="Singh C."/>
            <person name="Tripathi A.K."/>
        </authorList>
    </citation>
    <scope>NUCLEOTIDE SEQUENCE [LARGE SCALE GENOMIC DNA]</scope>
    <source>
        <strain evidence="1 2">MTCC4035</strain>
        <plasmid evidence="1 2">p5</plasmid>
    </source>
</reference>
<organism evidence="1 2">
    <name type="scientific">Azospirillum argentinense</name>
    <dbReference type="NCBI Taxonomy" id="2970906"/>
    <lineage>
        <taxon>Bacteria</taxon>
        <taxon>Pseudomonadati</taxon>
        <taxon>Pseudomonadota</taxon>
        <taxon>Alphaproteobacteria</taxon>
        <taxon>Rhodospirillales</taxon>
        <taxon>Azospirillaceae</taxon>
        <taxon>Azospirillum</taxon>
    </lineage>
</organism>
<sequence>MRPYTALRMFENAEASVAVRAGGIVTLEIPVGDYNDLTKRAVWEQLAKEMADDRAGFILLPTIIDKEGKKVCLWPAISVTRIAPGKKVGWRTPTDACAVSYRSPLRKPTAPLAP</sequence>
<protein>
    <submittedName>
        <fullName evidence="1">Uncharacterized protein</fullName>
    </submittedName>
</protein>
<evidence type="ECO:0000313" key="2">
    <source>
        <dbReference type="Proteomes" id="UP000298595"/>
    </source>
</evidence>
<geneLocation type="plasmid" evidence="1 2">
    <name>p5</name>
</geneLocation>
<gene>
    <name evidence="1" type="ORF">D3093_33685</name>
</gene>
<proteinExistence type="predicted"/>